<dbReference type="Pfam" id="PF19611">
    <property type="entry name" value="DUF6116"/>
    <property type="match status" value="1"/>
</dbReference>
<evidence type="ECO:0000313" key="1">
    <source>
        <dbReference type="EMBL" id="MCQ4166232.1"/>
    </source>
</evidence>
<dbReference type="EMBL" id="JANFQO010000015">
    <property type="protein sequence ID" value="MCQ4166232.1"/>
    <property type="molecule type" value="Genomic_DNA"/>
</dbReference>
<sequence length="79" mass="8812">MSASVRSFLFGPLLAYAGKLRFPRLLALTAGLFLVDLVVPDFIPFADEILLALATLALARWKKRREPQPLDGEFKPARD</sequence>
<accession>A0ABT1QVC0</accession>
<reference evidence="1" key="1">
    <citation type="submission" date="2022-07" db="EMBL/GenBank/DDBJ databases">
        <title>Tahibacter sp., a new gammaproteobacterium isolated from the silt sample collected at pig farm.</title>
        <authorList>
            <person name="Chen H."/>
        </authorList>
    </citation>
    <scope>NUCLEOTIDE SEQUENCE</scope>
    <source>
        <strain evidence="1">P2K</strain>
    </source>
</reference>
<gene>
    <name evidence="1" type="ORF">NM961_16040</name>
</gene>
<organism evidence="1 2">
    <name type="scientific">Tahibacter harae</name>
    <dbReference type="NCBI Taxonomy" id="2963937"/>
    <lineage>
        <taxon>Bacteria</taxon>
        <taxon>Pseudomonadati</taxon>
        <taxon>Pseudomonadota</taxon>
        <taxon>Gammaproteobacteria</taxon>
        <taxon>Lysobacterales</taxon>
        <taxon>Rhodanobacteraceae</taxon>
        <taxon>Tahibacter</taxon>
    </lineage>
</organism>
<comment type="caution">
    <text evidence="1">The sequence shown here is derived from an EMBL/GenBank/DDBJ whole genome shotgun (WGS) entry which is preliminary data.</text>
</comment>
<dbReference type="Proteomes" id="UP001165498">
    <property type="component" value="Unassembled WGS sequence"/>
</dbReference>
<evidence type="ECO:0000313" key="2">
    <source>
        <dbReference type="Proteomes" id="UP001165498"/>
    </source>
</evidence>
<dbReference type="RefSeq" id="WP_255915424.1">
    <property type="nucleotide sequence ID" value="NZ_JANFQO010000015.1"/>
</dbReference>
<dbReference type="InterPro" id="IPR046119">
    <property type="entry name" value="DUF6116"/>
</dbReference>
<protein>
    <recommendedName>
        <fullName evidence="3">DUF1232 domain-containing protein</fullName>
    </recommendedName>
</protein>
<proteinExistence type="predicted"/>
<evidence type="ECO:0008006" key="3">
    <source>
        <dbReference type="Google" id="ProtNLM"/>
    </source>
</evidence>
<keyword evidence="2" id="KW-1185">Reference proteome</keyword>
<name>A0ABT1QVC0_9GAMM</name>